<feature type="region of interest" description="Disordered" evidence="1">
    <location>
        <begin position="37"/>
        <end position="66"/>
    </location>
</feature>
<dbReference type="Proteomes" id="UP000324222">
    <property type="component" value="Unassembled WGS sequence"/>
</dbReference>
<evidence type="ECO:0000256" key="1">
    <source>
        <dbReference type="SAM" id="MobiDB-lite"/>
    </source>
</evidence>
<reference evidence="2 3" key="1">
    <citation type="submission" date="2019-05" db="EMBL/GenBank/DDBJ databases">
        <title>Another draft genome of Portunus trituberculatus and its Hox gene families provides insights of decapod evolution.</title>
        <authorList>
            <person name="Jeong J.-H."/>
            <person name="Song I."/>
            <person name="Kim S."/>
            <person name="Choi T."/>
            <person name="Kim D."/>
            <person name="Ryu S."/>
            <person name="Kim W."/>
        </authorList>
    </citation>
    <scope>NUCLEOTIDE SEQUENCE [LARGE SCALE GENOMIC DNA]</scope>
    <source>
        <tissue evidence="2">Muscle</tissue>
    </source>
</reference>
<sequence>MITAGGVALPSTAPICLPPSPPPACLLTIHTPASPLPAAHATHDSHGHILVPSPTQPTGPHHLNALRPPTYAPLLASCCRPHYSLSNHLPPTSLSLSPIRTKPFVPFSVVLLSSSSSSSLPSV</sequence>
<dbReference type="AlphaFoldDB" id="A0A5B7FZF8"/>
<comment type="caution">
    <text evidence="2">The sequence shown here is derived from an EMBL/GenBank/DDBJ whole genome shotgun (WGS) entry which is preliminary data.</text>
</comment>
<accession>A0A5B7FZF8</accession>
<evidence type="ECO:0000313" key="3">
    <source>
        <dbReference type="Proteomes" id="UP000324222"/>
    </source>
</evidence>
<gene>
    <name evidence="2" type="ORF">E2C01_044241</name>
</gene>
<dbReference type="EMBL" id="VSRR010009486">
    <property type="protein sequence ID" value="MPC50413.1"/>
    <property type="molecule type" value="Genomic_DNA"/>
</dbReference>
<proteinExistence type="predicted"/>
<protein>
    <submittedName>
        <fullName evidence="2">Uncharacterized protein</fullName>
    </submittedName>
</protein>
<name>A0A5B7FZF8_PORTR</name>
<keyword evidence="3" id="KW-1185">Reference proteome</keyword>
<evidence type="ECO:0000313" key="2">
    <source>
        <dbReference type="EMBL" id="MPC50413.1"/>
    </source>
</evidence>
<organism evidence="2 3">
    <name type="scientific">Portunus trituberculatus</name>
    <name type="common">Swimming crab</name>
    <name type="synonym">Neptunus trituberculatus</name>
    <dbReference type="NCBI Taxonomy" id="210409"/>
    <lineage>
        <taxon>Eukaryota</taxon>
        <taxon>Metazoa</taxon>
        <taxon>Ecdysozoa</taxon>
        <taxon>Arthropoda</taxon>
        <taxon>Crustacea</taxon>
        <taxon>Multicrustacea</taxon>
        <taxon>Malacostraca</taxon>
        <taxon>Eumalacostraca</taxon>
        <taxon>Eucarida</taxon>
        <taxon>Decapoda</taxon>
        <taxon>Pleocyemata</taxon>
        <taxon>Brachyura</taxon>
        <taxon>Eubrachyura</taxon>
        <taxon>Portunoidea</taxon>
        <taxon>Portunidae</taxon>
        <taxon>Portuninae</taxon>
        <taxon>Portunus</taxon>
    </lineage>
</organism>